<keyword evidence="2" id="KW-1185">Reference proteome</keyword>
<evidence type="ECO:0000313" key="2">
    <source>
        <dbReference type="Proteomes" id="UP001433088"/>
    </source>
</evidence>
<gene>
    <name evidence="1" type="ORF">WMO23_04285</name>
</gene>
<proteinExistence type="predicted"/>
<name>A0ABV1CW26_9FIRM</name>
<sequence length="198" mass="23158">MNAKKFLDEFLKKIKKKSVYEGRKLFDIYKSDSAYTPVITNIINEIIKEADYTPQNEYFRIDVVGWTSHYADMKKDADEEGIDIKPHLWDLKIAVEHENDKSDWSDEVMKLIHVKCPLKVVIAYSYSDERGITELNKLKFLAGQMKKVEAFNIGKKQEEYLIILGNGCNHKTGMQDYQDFGYIGYLYDWEAEAFTKLN</sequence>
<accession>A0ABV1CW26</accession>
<evidence type="ECO:0000313" key="1">
    <source>
        <dbReference type="EMBL" id="MEQ2421950.1"/>
    </source>
</evidence>
<protein>
    <submittedName>
        <fullName evidence="1">Uncharacterized protein</fullName>
    </submittedName>
</protein>
<dbReference type="RefSeq" id="WP_020310250.1">
    <property type="nucleotide sequence ID" value="NZ_JBBMEU010000017.1"/>
</dbReference>
<comment type="caution">
    <text evidence="1">The sequence shown here is derived from an EMBL/GenBank/DDBJ whole genome shotgun (WGS) entry which is preliminary data.</text>
</comment>
<organism evidence="1 2">
    <name type="scientific">Megasphaera intestinihominis</name>
    <dbReference type="NCBI Taxonomy" id="3133159"/>
    <lineage>
        <taxon>Bacteria</taxon>
        <taxon>Bacillati</taxon>
        <taxon>Bacillota</taxon>
        <taxon>Negativicutes</taxon>
        <taxon>Veillonellales</taxon>
        <taxon>Veillonellaceae</taxon>
        <taxon>Megasphaera</taxon>
    </lineage>
</organism>
<dbReference type="Proteomes" id="UP001433088">
    <property type="component" value="Unassembled WGS sequence"/>
</dbReference>
<reference evidence="1 2" key="1">
    <citation type="submission" date="2024-03" db="EMBL/GenBank/DDBJ databases">
        <title>Human intestinal bacterial collection.</title>
        <authorList>
            <person name="Pauvert C."/>
            <person name="Hitch T.C.A."/>
            <person name="Clavel T."/>
        </authorList>
    </citation>
    <scope>NUCLEOTIDE SEQUENCE [LARGE SCALE GENOMIC DNA]</scope>
    <source>
        <strain evidence="1 2">CLA-AA-H81</strain>
    </source>
</reference>
<dbReference type="EMBL" id="JBBMEU010000017">
    <property type="protein sequence ID" value="MEQ2421950.1"/>
    <property type="molecule type" value="Genomic_DNA"/>
</dbReference>